<dbReference type="Proteomes" id="UP000198893">
    <property type="component" value="Unassembled WGS sequence"/>
</dbReference>
<gene>
    <name evidence="1" type="ORF">SAMN04490248_101241</name>
</gene>
<dbReference type="EMBL" id="FODS01000001">
    <property type="protein sequence ID" value="SEO07147.1"/>
    <property type="molecule type" value="Genomic_DNA"/>
</dbReference>
<dbReference type="STRING" id="569882.SAMN04490248_101241"/>
<name>A0A1H8LPV2_9RHOB</name>
<evidence type="ECO:0000313" key="1">
    <source>
        <dbReference type="EMBL" id="SEO07147.1"/>
    </source>
</evidence>
<dbReference type="AlphaFoldDB" id="A0A1H8LPV2"/>
<dbReference type="InterPro" id="IPR023157">
    <property type="entry name" value="AGR-C-984p-like_sf"/>
</dbReference>
<dbReference type="RefSeq" id="WP_093114802.1">
    <property type="nucleotide sequence ID" value="NZ_FODS01000001.1"/>
</dbReference>
<dbReference type="InterPro" id="IPR010626">
    <property type="entry name" value="DUF1217"/>
</dbReference>
<protein>
    <recommendedName>
        <fullName evidence="3">Flagellar protein</fullName>
    </recommendedName>
</protein>
<evidence type="ECO:0000313" key="2">
    <source>
        <dbReference type="Proteomes" id="UP000198893"/>
    </source>
</evidence>
<organism evidence="1 2">
    <name type="scientific">Salinihabitans flavidus</name>
    <dbReference type="NCBI Taxonomy" id="569882"/>
    <lineage>
        <taxon>Bacteria</taxon>
        <taxon>Pseudomonadati</taxon>
        <taxon>Pseudomonadota</taxon>
        <taxon>Alphaproteobacteria</taxon>
        <taxon>Rhodobacterales</taxon>
        <taxon>Roseobacteraceae</taxon>
        <taxon>Salinihabitans</taxon>
    </lineage>
</organism>
<reference evidence="1 2" key="1">
    <citation type="submission" date="2016-10" db="EMBL/GenBank/DDBJ databases">
        <authorList>
            <person name="de Groot N.N."/>
        </authorList>
    </citation>
    <scope>NUCLEOTIDE SEQUENCE [LARGE SCALE GENOMIC DNA]</scope>
    <source>
        <strain evidence="1 2">DSM 27842</strain>
    </source>
</reference>
<proteinExistence type="predicted"/>
<dbReference type="Gene3D" id="1.10.3700.10">
    <property type="entry name" value="AGR C 984p-like"/>
    <property type="match status" value="1"/>
</dbReference>
<dbReference type="Pfam" id="PF06748">
    <property type="entry name" value="DUF1217"/>
    <property type="match status" value="1"/>
</dbReference>
<evidence type="ECO:0008006" key="3">
    <source>
        <dbReference type="Google" id="ProtNLM"/>
    </source>
</evidence>
<dbReference type="OrthoDB" id="7824597at2"/>
<accession>A0A1H8LPV2</accession>
<sequence>MSFQPILPGGGLVGWAFLQRTMAEQKAAFENTPAISRDTDHFKEKIGGIKTAEDLVDDRRLLRVALGAFGLQDDIDNRFFVRKLLEEGTLKQDSLANRMADKRYVAFVKAFGFGDFDTPRTQLSTFGAEIVGKYRDRAFEVAVGEQEEPMRLALNAARELEDLANSSVSDNAKWFTIMGAPPLRSVFETALGLPASFGQIDLDQQLETLRSKTQRMTGNGEISQFADPEKREDLIQRFMLMSQIAEVTTYSAGSVALTLLRS</sequence>
<keyword evidence="2" id="KW-1185">Reference proteome</keyword>
<dbReference type="SUPFAM" id="SSF158837">
    <property type="entry name" value="AGR C 984p-like"/>
    <property type="match status" value="1"/>
</dbReference>